<keyword evidence="3" id="KW-1185">Reference proteome</keyword>
<dbReference type="RefSeq" id="WP_268049179.1">
    <property type="nucleotide sequence ID" value="NZ_JAPQES010000002.1"/>
</dbReference>
<protein>
    <submittedName>
        <fullName evidence="2">FapA family protein</fullName>
    </submittedName>
</protein>
<dbReference type="Pfam" id="PF03961">
    <property type="entry name" value="FapA"/>
    <property type="match status" value="1"/>
</dbReference>
<feature type="domain" description="RNA-binding protein KhpB N-terminal" evidence="1">
    <location>
        <begin position="5"/>
        <end position="52"/>
    </location>
</feature>
<gene>
    <name evidence="2" type="ORF">OXH55_07295</name>
</gene>
<accession>A0ABT4CPS1</accession>
<evidence type="ECO:0000313" key="3">
    <source>
        <dbReference type="Proteomes" id="UP001079657"/>
    </source>
</evidence>
<dbReference type="InterPro" id="IPR046865">
    <property type="entry name" value="FapA_b_solenoid"/>
</dbReference>
<dbReference type="SMART" id="SM01245">
    <property type="entry name" value="Jag_N"/>
    <property type="match status" value="1"/>
</dbReference>
<dbReference type="InterPro" id="IPR005646">
    <property type="entry name" value="FapA"/>
</dbReference>
<dbReference type="InterPro" id="IPR032782">
    <property type="entry name" value="KhpB_N"/>
</dbReference>
<dbReference type="Proteomes" id="UP001079657">
    <property type="component" value="Unassembled WGS sequence"/>
</dbReference>
<dbReference type="InterPro" id="IPR046866">
    <property type="entry name" value="FapA_N"/>
</dbReference>
<dbReference type="Gene3D" id="3.30.30.80">
    <property type="entry name" value="probable RNA-binding protein from clostridium symbiosum atcc 14940"/>
    <property type="match status" value="1"/>
</dbReference>
<dbReference type="PANTHER" id="PTHR38032">
    <property type="entry name" value="POLYMERASE-RELATED"/>
    <property type="match status" value="1"/>
</dbReference>
<comment type="caution">
    <text evidence="2">The sequence shown here is derived from an EMBL/GenBank/DDBJ whole genome shotgun (WGS) entry which is preliminary data.</text>
</comment>
<sequence length="644" mass="71905">MNKKVFSGKTLEACLELASSQLNISKEDIKYKIIEEKRGLFKRKITISIEFEEKKKEKKENKNGSIRVENGIIIVKNPKEGGQPASIRNSNNITVMVDNVEVNGKKEVYEDSNIEVFFGENTAERRININLSPDKMKAFINIKYIPENIYVVQDSLEVFQLSPERKIAKQIYPEFYTEQEIKEQLNTSGIKFGIIEDNIAKSTKMEEVSNLLIAQGEEVIESIDDKIQINFSTERETEQLEQDNKGRVDYKCIGHVKSVQKGEVLAVRHEGKNGKDGIDVKGTVKRHKVAKKIQLQVGEDCEFKDENTVVASMEGKPSVKGTLFSVHQVHEVKSDVDLKTGNIEFIGDVIIHGSVKEGMQVNAGHDLFINKHVESAKISSKSDMEVRGHVINSTLSSGGEDIIKLNKMKKLEKLNSALVELIKSVEQVKKLNLLGKNVHDGEIIKVLIENKFKHITGICNDYVKLIQGNANNEEIKLASVIKQKLMGFAPISIKHYSELNVLIELINENIQIFRGILAVPVDMKIGYCQDSTLKSSGNIIITGKGEYVSEIIAHESIEFTNPTSVARGGIIKAKNEIKCKKVGSEGGVSTKLIVEPGGNIWVGTAYQNTCFIIGGREYTLDSASKDIHAYLNSENELVVDKFVL</sequence>
<name>A0ABT4CPS1_9CLOT</name>
<dbReference type="Pfam" id="PF14804">
    <property type="entry name" value="Jag_N"/>
    <property type="match status" value="1"/>
</dbReference>
<organism evidence="2 3">
    <name type="scientific">Clostridium ganghwense</name>
    <dbReference type="NCBI Taxonomy" id="312089"/>
    <lineage>
        <taxon>Bacteria</taxon>
        <taxon>Bacillati</taxon>
        <taxon>Bacillota</taxon>
        <taxon>Clostridia</taxon>
        <taxon>Eubacteriales</taxon>
        <taxon>Clostridiaceae</taxon>
        <taxon>Clostridium</taxon>
    </lineage>
</organism>
<proteinExistence type="predicted"/>
<dbReference type="EMBL" id="JAPQES010000002">
    <property type="protein sequence ID" value="MCY6370438.1"/>
    <property type="molecule type" value="Genomic_DNA"/>
</dbReference>
<dbReference type="Pfam" id="PF20250">
    <property type="entry name" value="FapA_N"/>
    <property type="match status" value="1"/>
</dbReference>
<evidence type="ECO:0000259" key="1">
    <source>
        <dbReference type="SMART" id="SM01245"/>
    </source>
</evidence>
<reference evidence="2" key="1">
    <citation type="submission" date="2022-12" db="EMBL/GenBank/DDBJ databases">
        <authorList>
            <person name="Wang J."/>
        </authorList>
    </citation>
    <scope>NUCLEOTIDE SEQUENCE</scope>
    <source>
        <strain evidence="2">HY-42-06</strain>
    </source>
</reference>
<evidence type="ECO:0000313" key="2">
    <source>
        <dbReference type="EMBL" id="MCY6370438.1"/>
    </source>
</evidence>
<dbReference type="InterPro" id="IPR038247">
    <property type="entry name" value="Jag_N_dom_sf"/>
</dbReference>
<dbReference type="PANTHER" id="PTHR38032:SF1">
    <property type="entry name" value="RNA-BINDING PROTEIN KHPB N-TERMINAL DOMAIN-CONTAINING PROTEIN"/>
    <property type="match status" value="1"/>
</dbReference>